<gene>
    <name evidence="1" type="ORF">V6N11_069736</name>
</gene>
<evidence type="ECO:0000313" key="2">
    <source>
        <dbReference type="Proteomes" id="UP001396334"/>
    </source>
</evidence>
<sequence>MEGTVVSTSATTLESESKEGVIMHTVVVQNGDAVDNVPMEIMPSDVSHNHVILIIGNNPGANVDVSMVTARDKVGTTPTSLKLDKHVVIDVFEEGVKQVLKDSNGRSSYGPI</sequence>
<protein>
    <submittedName>
        <fullName evidence="1">Uncharacterized protein</fullName>
    </submittedName>
</protein>
<evidence type="ECO:0000313" key="1">
    <source>
        <dbReference type="EMBL" id="KAK8995297.1"/>
    </source>
</evidence>
<name>A0ABR2Q494_9ROSI</name>
<keyword evidence="2" id="KW-1185">Reference proteome</keyword>
<accession>A0ABR2Q494</accession>
<organism evidence="1 2">
    <name type="scientific">Hibiscus sabdariffa</name>
    <name type="common">roselle</name>
    <dbReference type="NCBI Taxonomy" id="183260"/>
    <lineage>
        <taxon>Eukaryota</taxon>
        <taxon>Viridiplantae</taxon>
        <taxon>Streptophyta</taxon>
        <taxon>Embryophyta</taxon>
        <taxon>Tracheophyta</taxon>
        <taxon>Spermatophyta</taxon>
        <taxon>Magnoliopsida</taxon>
        <taxon>eudicotyledons</taxon>
        <taxon>Gunneridae</taxon>
        <taxon>Pentapetalae</taxon>
        <taxon>rosids</taxon>
        <taxon>malvids</taxon>
        <taxon>Malvales</taxon>
        <taxon>Malvaceae</taxon>
        <taxon>Malvoideae</taxon>
        <taxon>Hibiscus</taxon>
    </lineage>
</organism>
<dbReference type="EMBL" id="JBBPBN010000046">
    <property type="protein sequence ID" value="KAK8995297.1"/>
    <property type="molecule type" value="Genomic_DNA"/>
</dbReference>
<reference evidence="1 2" key="1">
    <citation type="journal article" date="2024" name="G3 (Bethesda)">
        <title>Genome assembly of Hibiscus sabdariffa L. provides insights into metabolisms of medicinal natural products.</title>
        <authorList>
            <person name="Kim T."/>
        </authorList>
    </citation>
    <scope>NUCLEOTIDE SEQUENCE [LARGE SCALE GENOMIC DNA]</scope>
    <source>
        <strain evidence="1">TK-2024</strain>
        <tissue evidence="1">Old leaves</tissue>
    </source>
</reference>
<dbReference type="Proteomes" id="UP001396334">
    <property type="component" value="Unassembled WGS sequence"/>
</dbReference>
<proteinExistence type="predicted"/>
<comment type="caution">
    <text evidence="1">The sequence shown here is derived from an EMBL/GenBank/DDBJ whole genome shotgun (WGS) entry which is preliminary data.</text>
</comment>